<comment type="caution">
    <text evidence="3">The sequence shown here is derived from an EMBL/GenBank/DDBJ whole genome shotgun (WGS) entry which is preliminary data.</text>
</comment>
<dbReference type="Proteomes" id="UP001314263">
    <property type="component" value="Unassembled WGS sequence"/>
</dbReference>
<feature type="signal peptide" evidence="1">
    <location>
        <begin position="1"/>
        <end position="16"/>
    </location>
</feature>
<evidence type="ECO:0000313" key="3">
    <source>
        <dbReference type="EMBL" id="CAK0783654.1"/>
    </source>
</evidence>
<feature type="chain" id="PRO_5043561531" description="GCF C-terminal domain-containing protein" evidence="1">
    <location>
        <begin position="17"/>
        <end position="514"/>
    </location>
</feature>
<proteinExistence type="predicted"/>
<evidence type="ECO:0000313" key="4">
    <source>
        <dbReference type="Proteomes" id="UP001314263"/>
    </source>
</evidence>
<feature type="domain" description="GCF C-terminal" evidence="2">
    <location>
        <begin position="70"/>
        <end position="346"/>
    </location>
</feature>
<dbReference type="GO" id="GO:0071008">
    <property type="term" value="C:U2-type post-mRNA release spliceosomal complex"/>
    <property type="evidence" value="ECO:0007669"/>
    <property type="project" value="TreeGrafter"/>
</dbReference>
<gene>
    <name evidence="3" type="ORF">CVIRNUC_006853</name>
</gene>
<dbReference type="Pfam" id="PF07842">
    <property type="entry name" value="GCFC"/>
    <property type="match status" value="1"/>
</dbReference>
<reference evidence="3 4" key="1">
    <citation type="submission" date="2023-10" db="EMBL/GenBank/DDBJ databases">
        <authorList>
            <person name="Maclean D."/>
            <person name="Macfadyen A."/>
        </authorList>
    </citation>
    <scope>NUCLEOTIDE SEQUENCE [LARGE SCALE GENOMIC DNA]</scope>
</reference>
<dbReference type="AlphaFoldDB" id="A0AAV1I9B3"/>
<dbReference type="GO" id="GO:0000390">
    <property type="term" value="P:spliceosomal complex disassembly"/>
    <property type="evidence" value="ECO:0007669"/>
    <property type="project" value="InterPro"/>
</dbReference>
<dbReference type="PANTHER" id="PTHR23329">
    <property type="entry name" value="TUFTELIN-INTERACTING PROTEIN 11-RELATED"/>
    <property type="match status" value="1"/>
</dbReference>
<keyword evidence="4" id="KW-1185">Reference proteome</keyword>
<dbReference type="InterPro" id="IPR045211">
    <property type="entry name" value="TFP11/STIP/Ntr1"/>
</dbReference>
<sequence length="514" mass="57853">MLCYSCLLHALSFTDSLPCACVQDTAVILGREQARLQEELELTRRQVSQVAHVMQEVAKCQTTDAHLSLGDVCRSYRRLKDQCREEYLMYNLPAAALSQVLPRFGMLLADWQPLLQPRSAAVLREFAAWRPLLESDAQRDNIFQDLSPHASDDPYTQLLAAAVLPRLSTAITNTWDPRDPEPLLQFLEAWAQLLPSSVQRHILDTLVLPKLDRAVKAWEPTEDPIPLHTWLHPWLELLGRQLEDLYPAIRYKFTSALQKWHPRDGSALVLLSPWHTVFEPKEWAALMGKSILPKLAYCLDSEFAVNPVDQQLEAWEWTMSWAPVLPRQQLISLLIDHFFPKWCAVLRHWLVHNPDYEEVTAWYLGWKGLLPPEAQDHELVRQKLTWALNAMNSAMDGVPLQYAQPEAAPNVGAGYAYAGAAGVAQAAASAREPASAHGGADPPLRDLVESYAQDAGMEFLPKARLHEGLQVYGFGGVSCTVDSAAKLLRAHIGGQWVLTSLEQLLGEARRRQRL</sequence>
<protein>
    <recommendedName>
        <fullName evidence="2">GCF C-terminal domain-containing protein</fullName>
    </recommendedName>
</protein>
<organism evidence="3 4">
    <name type="scientific">Coccomyxa viridis</name>
    <dbReference type="NCBI Taxonomy" id="1274662"/>
    <lineage>
        <taxon>Eukaryota</taxon>
        <taxon>Viridiplantae</taxon>
        <taxon>Chlorophyta</taxon>
        <taxon>core chlorophytes</taxon>
        <taxon>Trebouxiophyceae</taxon>
        <taxon>Trebouxiophyceae incertae sedis</taxon>
        <taxon>Coccomyxaceae</taxon>
        <taxon>Coccomyxa</taxon>
    </lineage>
</organism>
<dbReference type="InterPro" id="IPR022783">
    <property type="entry name" value="GCFC_dom"/>
</dbReference>
<name>A0AAV1I9B3_9CHLO</name>
<dbReference type="EMBL" id="CAUYUE010000009">
    <property type="protein sequence ID" value="CAK0783654.1"/>
    <property type="molecule type" value="Genomic_DNA"/>
</dbReference>
<evidence type="ECO:0000256" key="1">
    <source>
        <dbReference type="SAM" id="SignalP"/>
    </source>
</evidence>
<evidence type="ECO:0000259" key="2">
    <source>
        <dbReference type="Pfam" id="PF07842"/>
    </source>
</evidence>
<dbReference type="PANTHER" id="PTHR23329:SF1">
    <property type="entry name" value="TUFTELIN-INTERACTING PROTEIN 11"/>
    <property type="match status" value="1"/>
</dbReference>
<accession>A0AAV1I9B3</accession>
<keyword evidence="1" id="KW-0732">Signal</keyword>